<dbReference type="RefSeq" id="WP_187057182.1">
    <property type="nucleotide sequence ID" value="NZ_CP060412.1"/>
</dbReference>
<organism evidence="1 2">
    <name type="scientific">Dyella telluris</name>
    <dbReference type="NCBI Taxonomy" id="2763498"/>
    <lineage>
        <taxon>Bacteria</taxon>
        <taxon>Pseudomonadati</taxon>
        <taxon>Pseudomonadota</taxon>
        <taxon>Gammaproteobacteria</taxon>
        <taxon>Lysobacterales</taxon>
        <taxon>Rhodanobacteraceae</taxon>
        <taxon>Dyella</taxon>
    </lineage>
</organism>
<name>A0A7G8Q4L5_9GAMM</name>
<reference evidence="1 2" key="1">
    <citation type="submission" date="2020-08" db="EMBL/GenBank/DDBJ databases">
        <title>Dyella sp. G9 isolated from forest soil.</title>
        <authorList>
            <person name="Fu J."/>
            <person name="Qiu L."/>
        </authorList>
    </citation>
    <scope>NUCLEOTIDE SEQUENCE [LARGE SCALE GENOMIC DNA]</scope>
    <source>
        <strain evidence="1 2">G9</strain>
    </source>
</reference>
<sequence length="71" mass="7882">MKTLVTRKQLVKVFKGLGMDAGLCPRKTRPLIVDLPPGAPAKRMKVSFSGRRTEGSLKTLYEIELDPKEAL</sequence>
<proteinExistence type="predicted"/>
<evidence type="ECO:0000313" key="2">
    <source>
        <dbReference type="Proteomes" id="UP000515873"/>
    </source>
</evidence>
<protein>
    <submittedName>
        <fullName evidence="1">Uncharacterized protein</fullName>
    </submittedName>
</protein>
<evidence type="ECO:0000313" key="1">
    <source>
        <dbReference type="EMBL" id="QNK01723.1"/>
    </source>
</evidence>
<keyword evidence="2" id="KW-1185">Reference proteome</keyword>
<dbReference type="AlphaFoldDB" id="A0A7G8Q4L5"/>
<accession>A0A7G8Q4L5</accession>
<gene>
    <name evidence="1" type="ORF">H8F01_00640</name>
</gene>
<dbReference type="Proteomes" id="UP000515873">
    <property type="component" value="Chromosome"/>
</dbReference>
<dbReference type="EMBL" id="CP060412">
    <property type="protein sequence ID" value="QNK01723.1"/>
    <property type="molecule type" value="Genomic_DNA"/>
</dbReference>
<dbReference type="KEGG" id="dtl:H8F01_00640"/>